<evidence type="ECO:0000313" key="5">
    <source>
        <dbReference type="EMBL" id="SDJ55990.1"/>
    </source>
</evidence>
<dbReference type="RefSeq" id="WP_329608810.1">
    <property type="nucleotide sequence ID" value="NZ_FNEE01000007.1"/>
</dbReference>
<name>A0A1G8USQ6_9HYPH</name>
<dbReference type="SUPFAM" id="SSF46894">
    <property type="entry name" value="C-terminal effector domain of the bipartite response regulators"/>
    <property type="match status" value="1"/>
</dbReference>
<dbReference type="PROSITE" id="PS51755">
    <property type="entry name" value="OMPR_PHOB"/>
    <property type="match status" value="1"/>
</dbReference>
<reference evidence="6" key="1">
    <citation type="submission" date="2016-10" db="EMBL/GenBank/DDBJ databases">
        <authorList>
            <person name="Varghese N."/>
            <person name="Submissions S."/>
        </authorList>
    </citation>
    <scope>NUCLEOTIDE SEQUENCE [LARGE SCALE GENOMIC DNA]</scope>
    <source>
        <strain evidence="6">CGMCC 1.11022</strain>
    </source>
</reference>
<dbReference type="EMBL" id="FNEE01000007">
    <property type="protein sequence ID" value="SDJ55990.1"/>
    <property type="molecule type" value="Genomic_DNA"/>
</dbReference>
<dbReference type="SUPFAM" id="SSF52964">
    <property type="entry name" value="TolB, N-terminal domain"/>
    <property type="match status" value="1"/>
</dbReference>
<dbReference type="InterPro" id="IPR016032">
    <property type="entry name" value="Sig_transdc_resp-reg_C-effctor"/>
</dbReference>
<proteinExistence type="predicted"/>
<dbReference type="GO" id="GO:0003677">
    <property type="term" value="F:DNA binding"/>
    <property type="evidence" value="ECO:0007669"/>
    <property type="project" value="UniProtKB-UniRule"/>
</dbReference>
<accession>A0A1G8USQ6</accession>
<dbReference type="Gene3D" id="1.10.10.10">
    <property type="entry name" value="Winged helix-like DNA-binding domain superfamily/Winged helix DNA-binding domain"/>
    <property type="match status" value="1"/>
</dbReference>
<gene>
    <name evidence="5" type="ORF">SAMN05428953_10765</name>
</gene>
<dbReference type="Proteomes" id="UP000198894">
    <property type="component" value="Unassembled WGS sequence"/>
</dbReference>
<feature type="DNA-binding region" description="OmpR/PhoB-type" evidence="2">
    <location>
        <begin position="1"/>
        <end position="87"/>
    </location>
</feature>
<organism evidence="5 6">
    <name type="scientific">Mesorhizobium muleiense</name>
    <dbReference type="NCBI Taxonomy" id="1004279"/>
    <lineage>
        <taxon>Bacteria</taxon>
        <taxon>Pseudomonadati</taxon>
        <taxon>Pseudomonadota</taxon>
        <taxon>Alphaproteobacteria</taxon>
        <taxon>Hyphomicrobiales</taxon>
        <taxon>Phyllobacteriaceae</taxon>
        <taxon>Mesorhizobium</taxon>
    </lineage>
</organism>
<keyword evidence="6" id="KW-1185">Reference proteome</keyword>
<dbReference type="SMART" id="SM00862">
    <property type="entry name" value="Trans_reg_C"/>
    <property type="match status" value="1"/>
</dbReference>
<dbReference type="InterPro" id="IPR036388">
    <property type="entry name" value="WH-like_DNA-bd_sf"/>
</dbReference>
<dbReference type="InterPro" id="IPR001867">
    <property type="entry name" value="OmpR/PhoB-type_DNA-bd"/>
</dbReference>
<sequence>MLRGGLVREGRPVALGHKGLSLLQALLEAPAQVLSKTALMEAAWPDTVVEESNLSVQIAALRKLLGPQPDGSEWIATVPRTGYRFAGSVHVLDAAADGALPSSGQPPGFSERPSIAVLPFANVSGDREQAYLADGITEDIITALTKFRWFRVIGRNSSFVYKDKPVDSKQVARELGVRYVLEGSARRSGQHIRVSTQLVDAASANQIWAERYEMELTEAFAVQDAIAERVAGAIEPELLKTESLPAAARSSGNATAWDLVRQGTWHFHHVGRQTHLSARRLFREACRLDPELAEAHLWLGRVSAGIVAYGWSDEPQRDIREGLDAALKAVRLDEKNPYSHYALAICSIYANGTGYSCRGKGDRDQPKLRPWSSGDGNGAAFPRQRIRGNSAARTRPYVEPLRSAELRLVQYPGARLPVWRTGKRGAYRGHQGAQDRSGMAAHPRNTSLLLRFARPLAGGWILR</sequence>
<dbReference type="Pfam" id="PF00486">
    <property type="entry name" value="Trans_reg_C"/>
    <property type="match status" value="1"/>
</dbReference>
<evidence type="ECO:0000313" key="6">
    <source>
        <dbReference type="Proteomes" id="UP000198894"/>
    </source>
</evidence>
<evidence type="ECO:0000256" key="1">
    <source>
        <dbReference type="ARBA" id="ARBA00023125"/>
    </source>
</evidence>
<dbReference type="GO" id="GO:0006355">
    <property type="term" value="P:regulation of DNA-templated transcription"/>
    <property type="evidence" value="ECO:0007669"/>
    <property type="project" value="InterPro"/>
</dbReference>
<evidence type="ECO:0000256" key="3">
    <source>
        <dbReference type="SAM" id="MobiDB-lite"/>
    </source>
</evidence>
<protein>
    <submittedName>
        <fullName evidence="5">TolB amino-terminal domain-containing protein</fullName>
    </submittedName>
</protein>
<dbReference type="GO" id="GO:0000160">
    <property type="term" value="P:phosphorelay signal transduction system"/>
    <property type="evidence" value="ECO:0007669"/>
    <property type="project" value="InterPro"/>
</dbReference>
<dbReference type="AlphaFoldDB" id="A0A1G8USQ6"/>
<evidence type="ECO:0000256" key="2">
    <source>
        <dbReference type="PROSITE-ProRule" id="PRU01091"/>
    </source>
</evidence>
<dbReference type="InterPro" id="IPR011990">
    <property type="entry name" value="TPR-like_helical_dom_sf"/>
</dbReference>
<dbReference type="CDD" id="cd00383">
    <property type="entry name" value="trans_reg_C"/>
    <property type="match status" value="1"/>
</dbReference>
<dbReference type="Gene3D" id="1.25.40.10">
    <property type="entry name" value="Tetratricopeptide repeat domain"/>
    <property type="match status" value="1"/>
</dbReference>
<evidence type="ECO:0000259" key="4">
    <source>
        <dbReference type="PROSITE" id="PS51755"/>
    </source>
</evidence>
<dbReference type="SUPFAM" id="SSF48452">
    <property type="entry name" value="TPR-like"/>
    <property type="match status" value="1"/>
</dbReference>
<keyword evidence="1 2" id="KW-0238">DNA-binding</keyword>
<feature type="region of interest" description="Disordered" evidence="3">
    <location>
        <begin position="359"/>
        <end position="386"/>
    </location>
</feature>
<feature type="domain" description="OmpR/PhoB-type" evidence="4">
    <location>
        <begin position="1"/>
        <end position="87"/>
    </location>
</feature>
<dbReference type="Gene3D" id="3.40.50.10070">
    <property type="entry name" value="TolB, N-terminal domain"/>
    <property type="match status" value="1"/>
</dbReference>